<keyword evidence="6" id="KW-1185">Reference proteome</keyword>
<dbReference type="AlphaFoldDB" id="Q99Q80"/>
<protein>
    <submittedName>
        <fullName evidence="5">Hydratase</fullName>
    </submittedName>
</protein>
<dbReference type="PANTHER" id="PTHR30143:SF0">
    <property type="entry name" value="2-KETO-4-PENTENOATE HYDRATASE"/>
    <property type="match status" value="1"/>
</dbReference>
<dbReference type="Gene3D" id="3.90.850.10">
    <property type="entry name" value="Fumarylacetoacetase-like, C-terminal domain"/>
    <property type="match status" value="1"/>
</dbReference>
<reference evidence="5" key="2">
    <citation type="submission" date="2001-02" db="EMBL/GenBank/DDBJ databases">
        <authorList>
            <person name="Bentley S.D."/>
            <person name="Parkhill J."/>
            <person name="Barrell B.G."/>
            <person name="Rajandream M.A."/>
        </authorList>
    </citation>
    <scope>NUCLEOTIDE SEQUENCE</scope>
    <source>
        <strain evidence="5">A3</strain>
        <plasmid evidence="6">SCP1</plasmid>
    </source>
</reference>
<reference evidence="5" key="4">
    <citation type="journal article" date="2008" name="Proc. Natl. Acad. Sci. U.S.A.">
        <title>2-Alkyl-4-hydroxymethylfuran-3-carboxylic acids, antibiotic production inducers discovered by Streptomyces coelicolor genome mining.</title>
        <authorList>
            <person name="Corre C."/>
            <person name="Song L."/>
            <person name="O'Rourke S."/>
            <person name="Chater K.F."/>
            <person name="Challis G.L."/>
        </authorList>
    </citation>
    <scope>NUCLEOTIDE SEQUENCE</scope>
    <source>
        <strain evidence="5">A3</strain>
        <plasmid evidence="6">SCP1</plasmid>
    </source>
</reference>
<reference evidence="5" key="1">
    <citation type="journal article" date="1998" name="J. Bacteriol.">
        <title>Cloning and physical mapping of the EcoRI fragments of the giant linear plasmid SCP1.</title>
        <authorList>
            <person name="Redenbach M."/>
            <person name="Ikeda K."/>
            <person name="Yamasaki M."/>
            <person name="Kinashi H."/>
        </authorList>
    </citation>
    <scope>NUCLEOTIDE SEQUENCE</scope>
    <source>
        <strain evidence="5">A3</strain>
        <plasmid evidence="6">SCP1</plasmid>
    </source>
</reference>
<accession>Q99Q80</accession>
<dbReference type="PATRIC" id="fig|100226.15.peg.8003"/>
<dbReference type="FunCoup" id="Q99Q80">
    <property type="interactions" value="4"/>
</dbReference>
<geneLocation type="plasmid" evidence="6">
    <name>SCP1</name>
</geneLocation>
<dbReference type="SUPFAM" id="SSF56529">
    <property type="entry name" value="FAH"/>
    <property type="match status" value="1"/>
</dbReference>
<evidence type="ECO:0000256" key="1">
    <source>
        <dbReference type="ARBA" id="ARBA00023239"/>
    </source>
</evidence>
<dbReference type="Proteomes" id="UP000001973">
    <property type="component" value="Plasmid SCP1"/>
</dbReference>
<dbReference type="STRING" id="100226.gene:17765561"/>
<dbReference type="EMBL" id="AL589148">
    <property type="protein sequence ID" value="CAC36824.1"/>
    <property type="molecule type" value="Genomic_DNA"/>
</dbReference>
<dbReference type="GO" id="GO:0005737">
    <property type="term" value="C:cytoplasm"/>
    <property type="evidence" value="ECO:0000318"/>
    <property type="project" value="GO_Central"/>
</dbReference>
<evidence type="ECO:0000313" key="6">
    <source>
        <dbReference type="Proteomes" id="UP000001973"/>
    </source>
</evidence>
<evidence type="ECO:0000313" key="4">
    <source>
        <dbReference type="EMBL" id="CAC36577.1"/>
    </source>
</evidence>
<dbReference type="Pfam" id="PF01557">
    <property type="entry name" value="FAA_hydrolase"/>
    <property type="match status" value="1"/>
</dbReference>
<dbReference type="InterPro" id="IPR011234">
    <property type="entry name" value="Fumarylacetoacetase-like_C"/>
</dbReference>
<reference evidence="5" key="5">
    <citation type="journal article" date="2009" name="Mol. Microbiol.">
        <title>Extracellular signalling, translational control, two repressors and an activator all contribute to the regulation of methylenomycin production in Streptomyces coelicolor.</title>
        <authorList>
            <person name="O'Rourke S."/>
            <person name="Wietzorrek A."/>
            <person name="Fowler K."/>
            <person name="Corre C."/>
            <person name="Challis G.L."/>
            <person name="Chater K.F."/>
        </authorList>
    </citation>
    <scope>NUCLEOTIDE SEQUENCE</scope>
    <source>
        <strain evidence="5">A3</strain>
        <plasmid evidence="6">SCP1</plasmid>
    </source>
</reference>
<keyword evidence="1" id="KW-0456">Lyase</keyword>
<feature type="region of interest" description="Disordered" evidence="2">
    <location>
        <begin position="1"/>
        <end position="22"/>
    </location>
</feature>
<dbReference type="InterPro" id="IPR036663">
    <property type="entry name" value="Fumarylacetoacetase_C_sf"/>
</dbReference>
<dbReference type="EMBL" id="AL589148">
    <property type="protein sequence ID" value="CAC36577.1"/>
    <property type="molecule type" value="Genomic_DNA"/>
</dbReference>
<organism evidence="5 6">
    <name type="scientific">Streptomyces coelicolor (strain ATCC BAA-471 / A3(2) / M145)</name>
    <dbReference type="NCBI Taxonomy" id="100226"/>
    <lineage>
        <taxon>Bacteria</taxon>
        <taxon>Bacillati</taxon>
        <taxon>Actinomycetota</taxon>
        <taxon>Actinomycetes</taxon>
        <taxon>Kitasatosporales</taxon>
        <taxon>Streptomycetaceae</taxon>
        <taxon>Streptomyces</taxon>
        <taxon>Streptomyces albidoflavus group</taxon>
    </lineage>
</organism>
<dbReference type="RefSeq" id="WP_011039356.1">
    <property type="nucleotide sequence ID" value="NC_003903.1"/>
</dbReference>
<proteinExistence type="predicted"/>
<dbReference type="OrthoDB" id="9792137at2"/>
<name>Q99Q80_STRCO</name>
<evidence type="ECO:0000313" key="5">
    <source>
        <dbReference type="EMBL" id="CAC36824.1"/>
    </source>
</evidence>
<dbReference type="KEGG" id="sco:SCP1.299"/>
<evidence type="ECO:0000256" key="2">
    <source>
        <dbReference type="SAM" id="MobiDB-lite"/>
    </source>
</evidence>
<dbReference type="HOGENOM" id="CLU_060136_3_0_11"/>
<evidence type="ECO:0000259" key="3">
    <source>
        <dbReference type="Pfam" id="PF01557"/>
    </source>
</evidence>
<dbReference type="GO" id="GO:0008684">
    <property type="term" value="F:2-oxopent-4-enoate hydratase activity"/>
    <property type="evidence" value="ECO:0000318"/>
    <property type="project" value="GO_Central"/>
</dbReference>
<gene>
    <name evidence="5" type="ordered locus">SCP1.299</name>
    <name evidence="4" type="ordered locus">SCP1.55c</name>
</gene>
<dbReference type="KEGG" id="sco:SCP1.55c"/>
<dbReference type="InterPro" id="IPR050772">
    <property type="entry name" value="Hydratase-Decarb/MhpD_sf"/>
</dbReference>
<reference evidence="5" key="6">
    <citation type="submission" date="2015-02" db="EMBL/GenBank/DDBJ databases">
        <title>.</title>
        <authorList>
            <person name="Brown S.P."/>
            <person name="Murphy L.D."/>
            <person name="Harris D."/>
        </authorList>
    </citation>
    <scope>NUCLEOTIDE SEQUENCE</scope>
    <source>
        <strain evidence="5">A3</strain>
        <plasmid evidence="6">SCP1</plasmid>
    </source>
</reference>
<dbReference type="PANTHER" id="PTHR30143">
    <property type="entry name" value="ACID HYDRATASE"/>
    <property type="match status" value="1"/>
</dbReference>
<feature type="domain" description="Fumarylacetoacetase-like C-terminal" evidence="3">
    <location>
        <begin position="98"/>
        <end position="249"/>
    </location>
</feature>
<reference evidence="6" key="3">
    <citation type="journal article" date="2002" name="Nature">
        <title>Complete genome sequence of the model actinomycete Streptomyces coelicolor A3(2).</title>
        <authorList>
            <person name="Bentley S.D."/>
            <person name="Chater K.F."/>
            <person name="Cerdeno-Tarraga A.M."/>
            <person name="Challis G.L."/>
            <person name="Thomson N.R."/>
            <person name="James K.D."/>
            <person name="Harris D.E."/>
            <person name="Quail M.A."/>
            <person name="Kieser H."/>
            <person name="Harper D."/>
            <person name="Bateman A."/>
            <person name="Brown S."/>
            <person name="Chandra G."/>
            <person name="Chen C.W."/>
            <person name="Collins M."/>
            <person name="Cronin A."/>
            <person name="Fraser A."/>
            <person name="Goble A."/>
            <person name="Hidalgo J."/>
            <person name="Hornsby T."/>
            <person name="Howarth S."/>
            <person name="Huang C.H."/>
            <person name="Kieser T."/>
            <person name="Larke L."/>
            <person name="Murphy L."/>
            <person name="Oliver K."/>
            <person name="O'Neil S."/>
            <person name="Rabbinowitsch E."/>
            <person name="Rajandream M.A."/>
            <person name="Rutherford K."/>
            <person name="Rutter S."/>
            <person name="Seeger K."/>
            <person name="Saunders D."/>
            <person name="Sharp S."/>
            <person name="Squares R."/>
            <person name="Squares S."/>
            <person name="Taylor K."/>
            <person name="Warren T."/>
            <person name="Wietzorrek A."/>
            <person name="Woodward J."/>
            <person name="Barrell B.G."/>
            <person name="Parkhill J."/>
            <person name="Hopwood D.A."/>
        </authorList>
    </citation>
    <scope>NUCLEOTIDE SEQUENCE [LARGE SCALE GENOMIC DNA]</scope>
    <source>
        <strain evidence="6">ATCC BAA-471 / A3(2) / M145</strain>
        <plasmid evidence="6">SCP1</plasmid>
    </source>
</reference>
<sequence>MTFGPESSDARGVHLPAEGSTPSLDDLAAELRAVRRTGLPCLTVSSRFPELDVEAAYRIQLINAEHRVRAGARTAGYKIGLTSRAMQQQMGIHEPDSGVIHSDALARTGSHLRADAYRAPRIETELAFILGQDLAGPADLSTVRAAISEYCLAYEILDTSYGTWNITLVDSVADNAACAGVITGPRLPFGPHSDPRTEQITVHADGKRVAAGSGRDILGDPVLAVHWLTRRRPQLRLRAGDIVLAGSVHASLPLTPGRYHATSSHLPALHLHVI</sequence>